<dbReference type="RefSeq" id="WP_377339726.1">
    <property type="nucleotide sequence ID" value="NZ_JBHLUE010000011.1"/>
</dbReference>
<gene>
    <name evidence="8" type="ORF">ACFFHU_16385</name>
</gene>
<evidence type="ECO:0000313" key="8">
    <source>
        <dbReference type="EMBL" id="MFC0565704.1"/>
    </source>
</evidence>
<evidence type="ECO:0000259" key="7">
    <source>
        <dbReference type="Pfam" id="PF02687"/>
    </source>
</evidence>
<feature type="transmembrane region" description="Helical" evidence="6">
    <location>
        <begin position="603"/>
        <end position="626"/>
    </location>
</feature>
<keyword evidence="2" id="KW-1003">Cell membrane</keyword>
<feature type="transmembrane region" description="Helical" evidence="6">
    <location>
        <begin position="189"/>
        <end position="213"/>
    </location>
</feature>
<feature type="domain" description="ABC3 transporter permease C-terminal" evidence="7">
    <location>
        <begin position="603"/>
        <end position="711"/>
    </location>
</feature>
<comment type="subcellular location">
    <subcellularLocation>
        <location evidence="1">Cell membrane</location>
        <topology evidence="1">Multi-pass membrane protein</topology>
    </subcellularLocation>
</comment>
<protein>
    <submittedName>
        <fullName evidence="8">ABC transporter permease</fullName>
    </submittedName>
</protein>
<evidence type="ECO:0000256" key="1">
    <source>
        <dbReference type="ARBA" id="ARBA00004651"/>
    </source>
</evidence>
<evidence type="ECO:0000256" key="6">
    <source>
        <dbReference type="SAM" id="Phobius"/>
    </source>
</evidence>
<dbReference type="EMBL" id="JBHLUE010000011">
    <property type="protein sequence ID" value="MFC0565704.1"/>
    <property type="molecule type" value="Genomic_DNA"/>
</dbReference>
<feature type="transmembrane region" description="Helical" evidence="6">
    <location>
        <begin position="647"/>
        <end position="669"/>
    </location>
</feature>
<keyword evidence="4 6" id="KW-1133">Transmembrane helix</keyword>
<keyword evidence="3 6" id="KW-0812">Transmembrane</keyword>
<feature type="transmembrane region" description="Helical" evidence="6">
    <location>
        <begin position="234"/>
        <end position="260"/>
    </location>
</feature>
<evidence type="ECO:0000256" key="5">
    <source>
        <dbReference type="ARBA" id="ARBA00023136"/>
    </source>
</evidence>
<feature type="transmembrane region" description="Helical" evidence="6">
    <location>
        <begin position="356"/>
        <end position="384"/>
    </location>
</feature>
<feature type="transmembrane region" description="Helical" evidence="6">
    <location>
        <begin position="280"/>
        <end position="305"/>
    </location>
</feature>
<organism evidence="8 9">
    <name type="scientific">Plantactinospora siamensis</name>
    <dbReference type="NCBI Taxonomy" id="555372"/>
    <lineage>
        <taxon>Bacteria</taxon>
        <taxon>Bacillati</taxon>
        <taxon>Actinomycetota</taxon>
        <taxon>Actinomycetes</taxon>
        <taxon>Micromonosporales</taxon>
        <taxon>Micromonosporaceae</taxon>
        <taxon>Plantactinospora</taxon>
    </lineage>
</organism>
<feature type="domain" description="ABC3 transporter permease C-terminal" evidence="7">
    <location>
        <begin position="195"/>
        <end position="309"/>
    </location>
</feature>
<feature type="transmembrane region" description="Helical" evidence="6">
    <location>
        <begin position="20"/>
        <end position="44"/>
    </location>
</feature>
<comment type="caution">
    <text evidence="8">The sequence shown here is derived from an EMBL/GenBank/DDBJ whole genome shotgun (WGS) entry which is preliminary data.</text>
</comment>
<evidence type="ECO:0000256" key="2">
    <source>
        <dbReference type="ARBA" id="ARBA00022475"/>
    </source>
</evidence>
<dbReference type="Pfam" id="PF02687">
    <property type="entry name" value="FtsX"/>
    <property type="match status" value="2"/>
</dbReference>
<evidence type="ECO:0000256" key="4">
    <source>
        <dbReference type="ARBA" id="ARBA00022989"/>
    </source>
</evidence>
<name>A0ABV6NYC1_9ACTN</name>
<sequence>MIRFGLRLAVTGGREVLVRLVIIALAVAAGVGMLLAVVAGVNAVNAQNPRYAWLAPAADAGTPVPGVDPLWAAERDDYVRHTLITRVDLAATGPASPVPPGLPRVPGPGEYFASPALADLLGALPADQLADRYPGRLVGTIGRAAVPDPDTLMVVVGRRPAEMAALDRAIQISRINTDVPPVRADALKLVLGTVAAGLLFPLLIFTGTATRLSAARREQRYAAMRLVGATPRQISLIATMEAGLAAAAGTALGFGVYASLHGVLAGIPFTGNRFYPDDLALTWIDAVAVALGVPLAAALAARLALRRVRISPLGVSRRVTPRPPSAYRLLPLLLGLALLAYLLFRRPETSTAQLLTFLPGILLVMTGLVASGPWVTMVGARLLAARSRRLATLVAARRLADDPRAAFRAVSGLALALFVATVATGVISTIVWERGPRDGGSKGGDTTMQMWFAEPPGTQVPAAVSGLATMPGVRDLTVLRQNPDHRNGEPETLASCRDVLRVPGRGGCPPGATVVRVWPDFTGWRGEPPPAQWPAAPITEAEFARLPVYWILLNTDGSKSTVERARTVLEQAYPDNRFPPNMRGDFESDVNKAFVAWQRLAEVIIVASMVVAAAGLAVTIASGLAERRRPFSLLRLTGVPLRALRRVVALETAVPLLLVAAVAIGAGLLTASLFLRAQMDYGLRPPGPGYYGLVAAGLLVALAVIAASMPLLNRTTGPEVARNE</sequence>
<feature type="transmembrane region" description="Helical" evidence="6">
    <location>
        <begin position="689"/>
        <end position="712"/>
    </location>
</feature>
<feature type="transmembrane region" description="Helical" evidence="6">
    <location>
        <begin position="405"/>
        <end position="432"/>
    </location>
</feature>
<proteinExistence type="predicted"/>
<feature type="transmembrane region" description="Helical" evidence="6">
    <location>
        <begin position="326"/>
        <end position="344"/>
    </location>
</feature>
<dbReference type="InterPro" id="IPR003838">
    <property type="entry name" value="ABC3_permease_C"/>
</dbReference>
<keyword evidence="5 6" id="KW-0472">Membrane</keyword>
<dbReference type="Proteomes" id="UP001589894">
    <property type="component" value="Unassembled WGS sequence"/>
</dbReference>
<keyword evidence="9" id="KW-1185">Reference proteome</keyword>
<accession>A0ABV6NYC1</accession>
<reference evidence="8 9" key="1">
    <citation type="submission" date="2024-09" db="EMBL/GenBank/DDBJ databases">
        <authorList>
            <person name="Sun Q."/>
            <person name="Mori K."/>
        </authorList>
    </citation>
    <scope>NUCLEOTIDE SEQUENCE [LARGE SCALE GENOMIC DNA]</scope>
    <source>
        <strain evidence="8 9">TBRC 2205</strain>
    </source>
</reference>
<evidence type="ECO:0000313" key="9">
    <source>
        <dbReference type="Proteomes" id="UP001589894"/>
    </source>
</evidence>
<evidence type="ECO:0000256" key="3">
    <source>
        <dbReference type="ARBA" id="ARBA00022692"/>
    </source>
</evidence>